<dbReference type="PANTHER" id="PTHR34475">
    <property type="match status" value="1"/>
</dbReference>
<evidence type="ECO:0000313" key="3">
    <source>
        <dbReference type="EMBL" id="MFC0048977.1"/>
    </source>
</evidence>
<accession>A0ABV6BDL7</accession>
<dbReference type="InterPro" id="IPR050400">
    <property type="entry name" value="Bact_Cytoskel_RodZ"/>
</dbReference>
<feature type="transmembrane region" description="Helical" evidence="1">
    <location>
        <begin position="107"/>
        <end position="127"/>
    </location>
</feature>
<evidence type="ECO:0000256" key="1">
    <source>
        <dbReference type="SAM" id="Phobius"/>
    </source>
</evidence>
<dbReference type="CDD" id="cd00093">
    <property type="entry name" value="HTH_XRE"/>
    <property type="match status" value="1"/>
</dbReference>
<keyword evidence="1" id="KW-0472">Membrane</keyword>
<dbReference type="Gene3D" id="1.10.260.40">
    <property type="entry name" value="lambda repressor-like DNA-binding domains"/>
    <property type="match status" value="1"/>
</dbReference>
<dbReference type="EMBL" id="JBHLXP010000003">
    <property type="protein sequence ID" value="MFC0048977.1"/>
    <property type="molecule type" value="Genomic_DNA"/>
</dbReference>
<dbReference type="Pfam" id="PF13413">
    <property type="entry name" value="HTH_25"/>
    <property type="match status" value="1"/>
</dbReference>
<dbReference type="Proteomes" id="UP001589813">
    <property type="component" value="Unassembled WGS sequence"/>
</dbReference>
<protein>
    <submittedName>
        <fullName evidence="3">RodZ domain-containing protein</fullName>
    </submittedName>
</protein>
<keyword evidence="1" id="KW-0812">Transmembrane</keyword>
<dbReference type="InterPro" id="IPR001387">
    <property type="entry name" value="Cro/C1-type_HTH"/>
</dbReference>
<organism evidence="3 4">
    <name type="scientific">Rheinheimera tilapiae</name>
    <dbReference type="NCBI Taxonomy" id="875043"/>
    <lineage>
        <taxon>Bacteria</taxon>
        <taxon>Pseudomonadati</taxon>
        <taxon>Pseudomonadota</taxon>
        <taxon>Gammaproteobacteria</taxon>
        <taxon>Chromatiales</taxon>
        <taxon>Chromatiaceae</taxon>
        <taxon>Rheinheimera</taxon>
    </lineage>
</organism>
<feature type="domain" description="Cytoskeleton protein RodZ-like C-terminal" evidence="2">
    <location>
        <begin position="281"/>
        <end position="352"/>
    </location>
</feature>
<dbReference type="PANTHER" id="PTHR34475:SF1">
    <property type="entry name" value="CYTOSKELETON PROTEIN RODZ"/>
    <property type="match status" value="1"/>
</dbReference>
<dbReference type="SUPFAM" id="SSF47413">
    <property type="entry name" value="lambda repressor-like DNA-binding domains"/>
    <property type="match status" value="1"/>
</dbReference>
<evidence type="ECO:0000259" key="2">
    <source>
        <dbReference type="Pfam" id="PF13464"/>
    </source>
</evidence>
<keyword evidence="1" id="KW-1133">Transmembrane helix</keyword>
<keyword evidence="4" id="KW-1185">Reference proteome</keyword>
<reference evidence="3 4" key="1">
    <citation type="submission" date="2024-09" db="EMBL/GenBank/DDBJ databases">
        <authorList>
            <person name="Sun Q."/>
            <person name="Mori K."/>
        </authorList>
    </citation>
    <scope>NUCLEOTIDE SEQUENCE [LARGE SCALE GENOMIC DNA]</scope>
    <source>
        <strain evidence="3 4">KCTC 23315</strain>
    </source>
</reference>
<comment type="caution">
    <text evidence="3">The sequence shown here is derived from an EMBL/GenBank/DDBJ whole genome shotgun (WGS) entry which is preliminary data.</text>
</comment>
<evidence type="ECO:0000313" key="4">
    <source>
        <dbReference type="Proteomes" id="UP001589813"/>
    </source>
</evidence>
<dbReference type="RefSeq" id="WP_377244004.1">
    <property type="nucleotide sequence ID" value="NZ_JBHLXP010000003.1"/>
</dbReference>
<dbReference type="InterPro" id="IPR025194">
    <property type="entry name" value="RodZ-like_C"/>
</dbReference>
<gene>
    <name evidence="3" type="ORF">ACFFJP_11840</name>
</gene>
<dbReference type="Pfam" id="PF13464">
    <property type="entry name" value="RodZ_C"/>
    <property type="match status" value="1"/>
</dbReference>
<proteinExistence type="predicted"/>
<dbReference type="InterPro" id="IPR010982">
    <property type="entry name" value="Lambda_DNA-bd_dom_sf"/>
</dbReference>
<name>A0ABV6BDL7_9GAMM</name>
<sequence>MTMSTATSGPGAMLKQRRETLGMSLEQAAAHLNLKAAVIHQLESQQWDARVAPTFIRGYLRHYARLLKLDETDVLAQFDQLLSAMPQPTPMHSFSKKTSRDAAESRFMLATYFLLVLLIGLFLVWFWQTHMLNDQPVSMLPELETATSPAVKTPAVSTTPVLTVVAESDETSVATASNAAEIPQAAVNNVEITATDAAGSLAVPASANDTTIAAPTTQAVTTAQVPAATAATDTPLPPAPDAAAGTLAETAVTTETDATALAATPSDVTPTVPAASELQLQLQFSAECWVSVFDANGKRLAYNMQNTGQTLTLTGIGPLKVTLGDPAAVTASLAGKPIDLSGYKQGQVARLTLTGSE</sequence>